<evidence type="ECO:0000256" key="4">
    <source>
        <dbReference type="ARBA" id="ARBA00022597"/>
    </source>
</evidence>
<dbReference type="PANTHER" id="PTHR32502">
    <property type="entry name" value="N-ACETYLGALACTOSAMINE PERMEASE II COMPONENT-RELATED"/>
    <property type="match status" value="1"/>
</dbReference>
<keyword evidence="8 10" id="KW-0472">Membrane</keyword>
<dbReference type="GO" id="GO:0005886">
    <property type="term" value="C:plasma membrane"/>
    <property type="evidence" value="ECO:0007669"/>
    <property type="project" value="UniProtKB-SubCell"/>
</dbReference>
<feature type="compositionally biased region" description="Acidic residues" evidence="9">
    <location>
        <begin position="256"/>
        <end position="265"/>
    </location>
</feature>
<name>A0A8E2I7R7_9BACI</name>
<dbReference type="InterPro" id="IPR047835">
    <property type="entry name" value="PTS_IIC_GalNAc_AgaW-like"/>
</dbReference>
<dbReference type="GO" id="GO:0009401">
    <property type="term" value="P:phosphoenolpyruvate-dependent sugar phosphotransferase system"/>
    <property type="evidence" value="ECO:0007669"/>
    <property type="project" value="UniProtKB-KW"/>
</dbReference>
<keyword evidence="5" id="KW-0598">Phosphotransferase system</keyword>
<evidence type="ECO:0000313" key="12">
    <source>
        <dbReference type="Proteomes" id="UP000189761"/>
    </source>
</evidence>
<feature type="transmembrane region" description="Helical" evidence="10">
    <location>
        <begin position="136"/>
        <end position="158"/>
    </location>
</feature>
<dbReference type="AlphaFoldDB" id="A0A8E2I7R7"/>
<evidence type="ECO:0000256" key="10">
    <source>
        <dbReference type="SAM" id="Phobius"/>
    </source>
</evidence>
<keyword evidence="3" id="KW-1003">Cell membrane</keyword>
<evidence type="ECO:0000256" key="7">
    <source>
        <dbReference type="ARBA" id="ARBA00022989"/>
    </source>
</evidence>
<evidence type="ECO:0000256" key="6">
    <source>
        <dbReference type="ARBA" id="ARBA00022692"/>
    </source>
</evidence>
<dbReference type="PANTHER" id="PTHR32502:SF8">
    <property type="entry name" value="N-ACETYLGALACTOSAMINE PERMEASE IIC COMPONENT 1"/>
    <property type="match status" value="1"/>
</dbReference>
<dbReference type="InterPro" id="IPR004700">
    <property type="entry name" value="PTS_IIC_man"/>
</dbReference>
<feature type="transmembrane region" description="Helical" evidence="10">
    <location>
        <begin position="25"/>
        <end position="43"/>
    </location>
</feature>
<feature type="transmembrane region" description="Helical" evidence="10">
    <location>
        <begin position="91"/>
        <end position="115"/>
    </location>
</feature>
<dbReference type="InterPro" id="IPR050303">
    <property type="entry name" value="GatZ_KbaZ_carbometab"/>
</dbReference>
<comment type="subcellular location">
    <subcellularLocation>
        <location evidence="1">Cell membrane</location>
        <topology evidence="1">Multi-pass membrane protein</topology>
    </subcellularLocation>
</comment>
<organism evidence="11 12">
    <name type="scientific">Heyndrickxia oleronia</name>
    <dbReference type="NCBI Taxonomy" id="38875"/>
    <lineage>
        <taxon>Bacteria</taxon>
        <taxon>Bacillati</taxon>
        <taxon>Bacillota</taxon>
        <taxon>Bacilli</taxon>
        <taxon>Bacillales</taxon>
        <taxon>Bacillaceae</taxon>
        <taxon>Heyndrickxia</taxon>
    </lineage>
</organism>
<evidence type="ECO:0000256" key="3">
    <source>
        <dbReference type="ARBA" id="ARBA00022475"/>
    </source>
</evidence>
<feature type="region of interest" description="Disordered" evidence="9">
    <location>
        <begin position="241"/>
        <end position="265"/>
    </location>
</feature>
<dbReference type="PROSITE" id="PS51106">
    <property type="entry name" value="PTS_EIIC_TYPE_4"/>
    <property type="match status" value="1"/>
</dbReference>
<evidence type="ECO:0000256" key="1">
    <source>
        <dbReference type="ARBA" id="ARBA00004651"/>
    </source>
</evidence>
<keyword evidence="7 10" id="KW-1133">Transmembrane helix</keyword>
<evidence type="ECO:0000256" key="2">
    <source>
        <dbReference type="ARBA" id="ARBA00022448"/>
    </source>
</evidence>
<protein>
    <submittedName>
        <fullName evidence="11">PTS N-acetylgalactosamine transporter subunit IIC</fullName>
    </submittedName>
</protein>
<evidence type="ECO:0000256" key="9">
    <source>
        <dbReference type="SAM" id="MobiDB-lite"/>
    </source>
</evidence>
<dbReference type="Proteomes" id="UP000189761">
    <property type="component" value="Unassembled WGS sequence"/>
</dbReference>
<accession>A0A8E2I7R7</accession>
<keyword evidence="2" id="KW-0813">Transport</keyword>
<proteinExistence type="predicted"/>
<evidence type="ECO:0000256" key="5">
    <source>
        <dbReference type="ARBA" id="ARBA00022683"/>
    </source>
</evidence>
<dbReference type="EMBL" id="MTLA01000180">
    <property type="protein sequence ID" value="OOP67608.1"/>
    <property type="molecule type" value="Genomic_DNA"/>
</dbReference>
<sequence length="265" mass="28106">MLIQALLIGIWAGIAGIDLYNGLTYIHRPIFTGLVVGLILGDWQTGLMAGATLELVWAGMVPLAGAQPPNVVIGGIIGTAFAILAHQEASIAVGVAVPFAVAVQGLITLLFTAYSPIMHKMDQLAVEGNTKGIDRLNYLGPIILFVFYFIISFLPIYFGADQAEAVVNALPKWLINGLSVAGGIMPAVGFAMLLKIMWKVSYAPFFAIGFIIAAYLKLPILAIAVIGIAIAAYDFFISSGRSDDSDKGSSAPIKEDLEEDYSNGI</sequence>
<feature type="transmembrane region" description="Helical" evidence="10">
    <location>
        <begin position="55"/>
        <end position="85"/>
    </location>
</feature>
<keyword evidence="6 10" id="KW-0812">Transmembrane</keyword>
<dbReference type="Pfam" id="PF03609">
    <property type="entry name" value="EII-Sor"/>
    <property type="match status" value="1"/>
</dbReference>
<dbReference type="RefSeq" id="WP_078110574.1">
    <property type="nucleotide sequence ID" value="NZ_CP065424.1"/>
</dbReference>
<evidence type="ECO:0000256" key="8">
    <source>
        <dbReference type="ARBA" id="ARBA00023136"/>
    </source>
</evidence>
<reference evidence="11 12" key="1">
    <citation type="submission" date="2017-01" db="EMBL/GenBank/DDBJ databases">
        <title>Draft genome sequence of Bacillus oleronius.</title>
        <authorList>
            <person name="Allam M."/>
        </authorList>
    </citation>
    <scope>NUCLEOTIDE SEQUENCE [LARGE SCALE GENOMIC DNA]</scope>
    <source>
        <strain evidence="11 12">DSM 9356</strain>
    </source>
</reference>
<keyword evidence="4" id="KW-0762">Sugar transport</keyword>
<feature type="transmembrane region" description="Helical" evidence="10">
    <location>
        <begin position="206"/>
        <end position="233"/>
    </location>
</feature>
<feature type="transmembrane region" description="Helical" evidence="10">
    <location>
        <begin position="173"/>
        <end position="194"/>
    </location>
</feature>
<gene>
    <name evidence="11" type="ORF">BWZ43_14880</name>
</gene>
<evidence type="ECO:0000313" key="11">
    <source>
        <dbReference type="EMBL" id="OOP67608.1"/>
    </source>
</evidence>
<keyword evidence="12" id="KW-1185">Reference proteome</keyword>
<comment type="caution">
    <text evidence="11">The sequence shown here is derived from an EMBL/GenBank/DDBJ whole genome shotgun (WGS) entry which is preliminary data.</text>
</comment>
<dbReference type="NCBIfam" id="NF040757">
    <property type="entry name" value="AgaW"/>
    <property type="match status" value="1"/>
</dbReference>